<sequence>MPEDQERGTGHGMAPGVPPAVSAGQGGQPTGPHAEGTGVTGAAPGAGEAAGTSPAARPGKPGGTNAATGAANEFHGAVKRPASPHGGGWGRAQRVDPDRGAGREGEAPPMGADGAEAGGPGRADAGRADAAHPGSGAAAAFGGRPAQDGAGGDGLARAGSSGEGREGDGPAAQVPPAAFRGGEAGGTGTGLGGARAAAGGARTGARAAVADRAERLTVKAYASDHRPTWCPGCGDFGILTALKKALVDLEIWPHEVMIVSGIGCGSKLPDYIHANGFMTIHGRPLAVATGIKLANPRLHVIVVHGDGDGYGIGGNHWLHAMRRNINLTDIIENNQIYALTKGQYSPTSERGFKTTTSPTGAPEDPVLPTRVAFAAGASFIARGFAGQPNQLADIIAAAIRHRGYALIDVLQPCVTFNKLNTYDWYAERAYSVEEEGHDPTDPEAAWAKCNEWGDRIPIGILWRNDKSEPYEERVPGLPVDPPIVERPLDELGEEGLERLKAEFF</sequence>
<dbReference type="InterPro" id="IPR032686">
    <property type="entry name" value="PFO_beta_C"/>
</dbReference>
<keyword evidence="4" id="KW-0479">Metal-binding</keyword>
<name>A0ABZ0QL76_9FIRM</name>
<keyword evidence="6" id="KW-0560">Oxidoreductase</keyword>
<organism evidence="13 14">
    <name type="scientific">Thermaerobacter composti</name>
    <dbReference type="NCBI Taxonomy" id="554949"/>
    <lineage>
        <taxon>Bacteria</taxon>
        <taxon>Bacillati</taxon>
        <taxon>Bacillota</taxon>
        <taxon>Clostridia</taxon>
        <taxon>Eubacteriales</taxon>
        <taxon>Clostridiales Family XVII. Incertae Sedis</taxon>
        <taxon>Thermaerobacter</taxon>
    </lineage>
</organism>
<dbReference type="SUPFAM" id="SSF52518">
    <property type="entry name" value="Thiamin diphosphate-binding fold (THDP-binding)"/>
    <property type="match status" value="1"/>
</dbReference>
<dbReference type="Proteomes" id="UP001304683">
    <property type="component" value="Chromosome"/>
</dbReference>
<evidence type="ECO:0000259" key="11">
    <source>
        <dbReference type="Pfam" id="PF02775"/>
    </source>
</evidence>
<keyword evidence="7" id="KW-0408">Iron</keyword>
<accession>A0ABZ0QL76</accession>
<dbReference type="Pfam" id="PF02775">
    <property type="entry name" value="TPP_enzyme_C"/>
    <property type="match status" value="1"/>
</dbReference>
<evidence type="ECO:0000259" key="12">
    <source>
        <dbReference type="Pfam" id="PF12367"/>
    </source>
</evidence>
<feature type="region of interest" description="Disordered" evidence="10">
    <location>
        <begin position="1"/>
        <end position="197"/>
    </location>
</feature>
<reference evidence="13 14" key="1">
    <citation type="submission" date="2023-08" db="EMBL/GenBank/DDBJ databases">
        <title>Genome sequence of Thermaerobacter compostii strain Ins1, a spore-forming filamentous bacterium isolated from a deep geothermal reservoir.</title>
        <authorList>
            <person name="Bregnard D."/>
            <person name="Gonzalez D."/>
            <person name="Junier P."/>
        </authorList>
    </citation>
    <scope>NUCLEOTIDE SEQUENCE [LARGE SCALE GENOMIC DNA]</scope>
    <source>
        <strain evidence="13 14">Ins1</strain>
    </source>
</reference>
<comment type="cofactor">
    <cofactor evidence="2">
        <name>thiamine diphosphate</name>
        <dbReference type="ChEBI" id="CHEBI:58937"/>
    </cofactor>
</comment>
<dbReference type="Gene3D" id="3.40.50.970">
    <property type="match status" value="1"/>
</dbReference>
<gene>
    <name evidence="13" type="ORF">Q5761_07565</name>
</gene>
<evidence type="ECO:0000313" key="13">
    <source>
        <dbReference type="EMBL" id="WPD18241.1"/>
    </source>
</evidence>
<dbReference type="PANTHER" id="PTHR48084">
    <property type="entry name" value="2-OXOGLUTARATE OXIDOREDUCTASE SUBUNIT KORB-RELATED"/>
    <property type="match status" value="1"/>
</dbReference>
<dbReference type="PANTHER" id="PTHR48084:SF4">
    <property type="entry name" value="2-OXOGLUTARATE OXIDOREDUCTASE SUBUNIT KORB"/>
    <property type="match status" value="1"/>
</dbReference>
<evidence type="ECO:0000256" key="1">
    <source>
        <dbReference type="ARBA" id="ARBA00001946"/>
    </source>
</evidence>
<evidence type="ECO:0000256" key="10">
    <source>
        <dbReference type="SAM" id="MobiDB-lite"/>
    </source>
</evidence>
<feature type="compositionally biased region" description="Basic and acidic residues" evidence="10">
    <location>
        <begin position="93"/>
        <end position="106"/>
    </location>
</feature>
<evidence type="ECO:0000256" key="7">
    <source>
        <dbReference type="ARBA" id="ARBA00023004"/>
    </source>
</evidence>
<evidence type="ECO:0000256" key="8">
    <source>
        <dbReference type="ARBA" id="ARBA00023014"/>
    </source>
</evidence>
<feature type="domain" description="Pyruvate ferredoxin oxidoreductase beta subunit C-terminal" evidence="12">
    <location>
        <begin position="413"/>
        <end position="477"/>
    </location>
</feature>
<dbReference type="RefSeq" id="WP_318750092.1">
    <property type="nucleotide sequence ID" value="NZ_CP132508.1"/>
</dbReference>
<comment type="cofactor">
    <cofactor evidence="3">
        <name>[4Fe-4S] cluster</name>
        <dbReference type="ChEBI" id="CHEBI:49883"/>
    </cofactor>
</comment>
<evidence type="ECO:0000256" key="6">
    <source>
        <dbReference type="ARBA" id="ARBA00023002"/>
    </source>
</evidence>
<evidence type="ECO:0000256" key="3">
    <source>
        <dbReference type="ARBA" id="ARBA00001966"/>
    </source>
</evidence>
<dbReference type="NCBIfam" id="TIGR02177">
    <property type="entry name" value="PorB_KorB"/>
    <property type="match status" value="1"/>
</dbReference>
<feature type="compositionally biased region" description="Gly residues" evidence="10">
    <location>
        <begin position="182"/>
        <end position="193"/>
    </location>
</feature>
<dbReference type="EMBL" id="CP132508">
    <property type="protein sequence ID" value="WPD18241.1"/>
    <property type="molecule type" value="Genomic_DNA"/>
</dbReference>
<dbReference type="InterPro" id="IPR011766">
    <property type="entry name" value="TPP_enzyme_TPP-bd"/>
</dbReference>
<proteinExistence type="predicted"/>
<evidence type="ECO:0000256" key="9">
    <source>
        <dbReference type="ARBA" id="ARBA00023052"/>
    </source>
</evidence>
<evidence type="ECO:0000256" key="2">
    <source>
        <dbReference type="ARBA" id="ARBA00001964"/>
    </source>
</evidence>
<feature type="compositionally biased region" description="Low complexity" evidence="10">
    <location>
        <begin position="34"/>
        <end position="56"/>
    </location>
</feature>
<feature type="compositionally biased region" description="Low complexity" evidence="10">
    <location>
        <begin position="131"/>
        <end position="148"/>
    </location>
</feature>
<protein>
    <submittedName>
        <fullName evidence="13">Thiamine pyrophosphate-dependent enzyme</fullName>
    </submittedName>
</protein>
<evidence type="ECO:0000256" key="5">
    <source>
        <dbReference type="ARBA" id="ARBA00022842"/>
    </source>
</evidence>
<feature type="compositionally biased region" description="Low complexity" evidence="10">
    <location>
        <begin position="63"/>
        <end position="72"/>
    </location>
</feature>
<comment type="cofactor">
    <cofactor evidence="1">
        <name>Mg(2+)</name>
        <dbReference type="ChEBI" id="CHEBI:18420"/>
    </cofactor>
</comment>
<dbReference type="InterPro" id="IPR051457">
    <property type="entry name" value="2-oxoacid:Fd_oxidoreductase"/>
</dbReference>
<keyword evidence="9" id="KW-0786">Thiamine pyrophosphate</keyword>
<dbReference type="InterPro" id="IPR011896">
    <property type="entry name" value="OFOB"/>
</dbReference>
<dbReference type="InterPro" id="IPR029061">
    <property type="entry name" value="THDP-binding"/>
</dbReference>
<dbReference type="Pfam" id="PF12367">
    <property type="entry name" value="PFO_beta_C"/>
    <property type="match status" value="1"/>
</dbReference>
<evidence type="ECO:0000256" key="4">
    <source>
        <dbReference type="ARBA" id="ARBA00022723"/>
    </source>
</evidence>
<feature type="domain" description="Thiamine pyrophosphate enzyme TPP-binding" evidence="11">
    <location>
        <begin position="269"/>
        <end position="409"/>
    </location>
</feature>
<evidence type="ECO:0000313" key="14">
    <source>
        <dbReference type="Proteomes" id="UP001304683"/>
    </source>
</evidence>
<keyword evidence="8" id="KW-0411">Iron-sulfur</keyword>
<dbReference type="CDD" id="cd03375">
    <property type="entry name" value="TPP_OGFOR"/>
    <property type="match status" value="1"/>
</dbReference>
<keyword evidence="14" id="KW-1185">Reference proteome</keyword>
<keyword evidence="5" id="KW-0460">Magnesium</keyword>